<dbReference type="SUPFAM" id="SSF53335">
    <property type="entry name" value="S-adenosyl-L-methionine-dependent methyltransferases"/>
    <property type="match status" value="1"/>
</dbReference>
<sequence>MDVDWKPYARRMADAVLHRRESRWWDPLASTPRHVFVPRWWERGTDGRETRDGAADPEAWMKTVYEDTTLVTRMGARHADHAASGTPLPSGLWPTSSSTLPALLVILYRHAMLGETSRTLVTTGTGYGTALLCRRLGDPQLVTSIDIDPYLVQAATERLDTIGLNPRTETRDITGPLPGQYDRIISTVSVRPIPASWLTALRPGGRLVTTVADTGLLLVADKSEDGGAQGYITGDRASFMRTRQSDDYDTVSPGPEVWAAADDDGETVTTSRYPVLDVQNTWDIRSMLELEAPGIEHRFRRSPEGPRTMLMAHPDGSWARASAPDRNASPLVHQGGTRRLWDALESIRDRLNRTGELPVHGATVTITPDGTTTLTRGRWSATL</sequence>
<dbReference type="Pfam" id="PF01135">
    <property type="entry name" value="PCMT"/>
    <property type="match status" value="1"/>
</dbReference>
<accession>A0ABQ5P659</accession>
<gene>
    <name evidence="1" type="ORF">SYYSPA8_27240</name>
</gene>
<organism evidence="1 2">
    <name type="scientific">Streptomyces yaizuensis</name>
    <dbReference type="NCBI Taxonomy" id="2989713"/>
    <lineage>
        <taxon>Bacteria</taxon>
        <taxon>Bacillati</taxon>
        <taxon>Actinomycetota</taxon>
        <taxon>Actinomycetes</taxon>
        <taxon>Kitasatosporales</taxon>
        <taxon>Streptomycetaceae</taxon>
        <taxon>Streptomyces</taxon>
    </lineage>
</organism>
<evidence type="ECO:0000313" key="1">
    <source>
        <dbReference type="EMBL" id="GLF98067.1"/>
    </source>
</evidence>
<name>A0ABQ5P659_9ACTN</name>
<dbReference type="Gene3D" id="3.40.50.150">
    <property type="entry name" value="Vaccinia Virus protein VP39"/>
    <property type="match status" value="1"/>
</dbReference>
<comment type="caution">
    <text evidence="1">The sequence shown here is derived from an EMBL/GenBank/DDBJ whole genome shotgun (WGS) entry which is preliminary data.</text>
</comment>
<dbReference type="RefSeq" id="WP_323450056.1">
    <property type="nucleotide sequence ID" value="NZ_BSBI01000013.1"/>
</dbReference>
<protein>
    <submittedName>
        <fullName evidence="1">Protein-L-isoaspartate O-methyltransferase</fullName>
    </submittedName>
</protein>
<dbReference type="EMBL" id="BSBI01000013">
    <property type="protein sequence ID" value="GLF98067.1"/>
    <property type="molecule type" value="Genomic_DNA"/>
</dbReference>
<dbReference type="CDD" id="cd02440">
    <property type="entry name" value="AdoMet_MTases"/>
    <property type="match status" value="1"/>
</dbReference>
<dbReference type="Proteomes" id="UP001291653">
    <property type="component" value="Unassembled WGS sequence"/>
</dbReference>
<evidence type="ECO:0000313" key="2">
    <source>
        <dbReference type="Proteomes" id="UP001291653"/>
    </source>
</evidence>
<proteinExistence type="predicted"/>
<keyword evidence="2" id="KW-1185">Reference proteome</keyword>
<dbReference type="InterPro" id="IPR029063">
    <property type="entry name" value="SAM-dependent_MTases_sf"/>
</dbReference>
<reference evidence="1 2" key="1">
    <citation type="submission" date="2022-10" db="EMBL/GenBank/DDBJ databases">
        <title>Draft genome sequence of Streptomyces sp. YSPA8.</title>
        <authorList>
            <person name="Moriuchi R."/>
            <person name="Dohra H."/>
            <person name="Yamamura H."/>
            <person name="Kodani S."/>
        </authorList>
    </citation>
    <scope>NUCLEOTIDE SEQUENCE [LARGE SCALE GENOMIC DNA]</scope>
    <source>
        <strain evidence="1 2">YSPA8</strain>
    </source>
</reference>